<feature type="compositionally biased region" description="Low complexity" evidence="1">
    <location>
        <begin position="512"/>
        <end position="524"/>
    </location>
</feature>
<accession>A0A8H5F678</accession>
<feature type="compositionally biased region" description="Acidic residues" evidence="1">
    <location>
        <begin position="730"/>
        <end position="741"/>
    </location>
</feature>
<feature type="region of interest" description="Disordered" evidence="1">
    <location>
        <begin position="330"/>
        <end position="395"/>
    </location>
</feature>
<feature type="compositionally biased region" description="Acidic residues" evidence="1">
    <location>
        <begin position="229"/>
        <end position="242"/>
    </location>
</feature>
<feature type="compositionally biased region" description="Polar residues" evidence="1">
    <location>
        <begin position="284"/>
        <end position="295"/>
    </location>
</feature>
<dbReference type="OrthoDB" id="6288785at2759"/>
<feature type="region of interest" description="Disordered" evidence="1">
    <location>
        <begin position="893"/>
        <end position="916"/>
    </location>
</feature>
<evidence type="ECO:0000259" key="2">
    <source>
        <dbReference type="PROSITE" id="PS50006"/>
    </source>
</evidence>
<feature type="compositionally biased region" description="Polar residues" evidence="1">
    <location>
        <begin position="555"/>
        <end position="573"/>
    </location>
</feature>
<feature type="region of interest" description="Disordered" evidence="1">
    <location>
        <begin position="407"/>
        <end position="534"/>
    </location>
</feature>
<feature type="region of interest" description="Disordered" evidence="1">
    <location>
        <begin position="179"/>
        <end position="243"/>
    </location>
</feature>
<organism evidence="3 4">
    <name type="scientific">Psilocybe cf. subviscida</name>
    <dbReference type="NCBI Taxonomy" id="2480587"/>
    <lineage>
        <taxon>Eukaryota</taxon>
        <taxon>Fungi</taxon>
        <taxon>Dikarya</taxon>
        <taxon>Basidiomycota</taxon>
        <taxon>Agaricomycotina</taxon>
        <taxon>Agaricomycetes</taxon>
        <taxon>Agaricomycetidae</taxon>
        <taxon>Agaricales</taxon>
        <taxon>Agaricineae</taxon>
        <taxon>Strophariaceae</taxon>
        <taxon>Psilocybe</taxon>
    </lineage>
</organism>
<feature type="compositionally biased region" description="Acidic residues" evidence="1">
    <location>
        <begin position="1219"/>
        <end position="1229"/>
    </location>
</feature>
<feature type="compositionally biased region" description="Polar residues" evidence="1">
    <location>
        <begin position="1189"/>
        <end position="1202"/>
    </location>
</feature>
<dbReference type="InterPro" id="IPR000253">
    <property type="entry name" value="FHA_dom"/>
</dbReference>
<feature type="region of interest" description="Disordered" evidence="1">
    <location>
        <begin position="555"/>
        <end position="681"/>
    </location>
</feature>
<dbReference type="InterPro" id="IPR008984">
    <property type="entry name" value="SMAD_FHA_dom_sf"/>
</dbReference>
<feature type="region of interest" description="Disordered" evidence="1">
    <location>
        <begin position="930"/>
        <end position="1391"/>
    </location>
</feature>
<feature type="compositionally biased region" description="Basic and acidic residues" evidence="1">
    <location>
        <begin position="604"/>
        <end position="627"/>
    </location>
</feature>
<feature type="compositionally biased region" description="Low complexity" evidence="1">
    <location>
        <begin position="1243"/>
        <end position="1264"/>
    </location>
</feature>
<feature type="compositionally biased region" description="Basic and acidic residues" evidence="1">
    <location>
        <begin position="219"/>
        <end position="228"/>
    </location>
</feature>
<feature type="compositionally biased region" description="Low complexity" evidence="1">
    <location>
        <begin position="1326"/>
        <end position="1335"/>
    </location>
</feature>
<dbReference type="PROSITE" id="PS50006">
    <property type="entry name" value="FHA_DOMAIN"/>
    <property type="match status" value="1"/>
</dbReference>
<feature type="compositionally biased region" description="Low complexity" evidence="1">
    <location>
        <begin position="1342"/>
        <end position="1356"/>
    </location>
</feature>
<comment type="caution">
    <text evidence="3">The sequence shown here is derived from an EMBL/GenBank/DDBJ whole genome shotgun (WGS) entry which is preliminary data.</text>
</comment>
<feature type="region of interest" description="Disordered" evidence="1">
    <location>
        <begin position="266"/>
        <end position="312"/>
    </location>
</feature>
<dbReference type="Gene3D" id="2.60.200.20">
    <property type="match status" value="1"/>
</dbReference>
<proteinExistence type="predicted"/>
<name>A0A8H5F678_9AGAR</name>
<feature type="compositionally biased region" description="Acidic residues" evidence="1">
    <location>
        <begin position="209"/>
        <end position="218"/>
    </location>
</feature>
<feature type="compositionally biased region" description="Low complexity" evidence="1">
    <location>
        <begin position="1272"/>
        <end position="1291"/>
    </location>
</feature>
<feature type="region of interest" description="Disordered" evidence="1">
    <location>
        <begin position="711"/>
        <end position="781"/>
    </location>
</feature>
<dbReference type="EMBL" id="JAACJJ010000015">
    <property type="protein sequence ID" value="KAF5325285.1"/>
    <property type="molecule type" value="Genomic_DNA"/>
</dbReference>
<reference evidence="3 4" key="1">
    <citation type="journal article" date="2020" name="ISME J.">
        <title>Uncovering the hidden diversity of litter-decomposition mechanisms in mushroom-forming fungi.</title>
        <authorList>
            <person name="Floudas D."/>
            <person name="Bentzer J."/>
            <person name="Ahren D."/>
            <person name="Johansson T."/>
            <person name="Persson P."/>
            <person name="Tunlid A."/>
        </authorList>
    </citation>
    <scope>NUCLEOTIDE SEQUENCE [LARGE SCALE GENOMIC DNA]</scope>
    <source>
        <strain evidence="3 4">CBS 101986</strain>
    </source>
</reference>
<sequence length="1391" mass="150230">MDTTGFNQIGRYGTLSLLKKRTSAAAQGNELVTSFGIDSNDLTFGSSSTCGVRLYYPDVDAVHCKIMFEDRKAFLVIYGSEGVYIDDSWVYPEGSSNSEQPQAIVPLSNDSEFEIHNKRFRFTYPPKEARATIMATPAPVSKRTLRLSMIHSAQVFSPRPSQDPRENLKVLQSPLKGIFGVKTPMRPGQTPTRRRAVSPLKYGVSRPDSDEDSDEEKGPDESKEKAIESSDESEDGNDDEEQIILVETNHPRVVEEERDLVILEQVAASNAPPPPPSPARALQQVKSIPQSQVQNPAAAPPQTPRRKSMSGTALHRAVLIRSAQRAVWRAEKEREDEEEEMEVLGAVEVDDKEEEDEFSDEEDNDVEMRSASSEEVSDPEMEEEEQDPKTVAEQKSLWRKSIERIIPWTFSGSPAKQDDEAEEEDLEVAEEPDASQELQDEEEAEEDVEANDDPPDEGVQDDEEEQEEEEIAPLPDQTPIRRILGSFMTPQPQPQDAATKRSNIFPQTVARPSMAAPSSSATATGPGRLSLGGGEARRVMVQQPWKVRDLVVSPIATTSRGTPGPGLSSTTASPVRRPTEALPTTPMRGPATATAPRATPAVSEEERRAIQERRRSAVREFKDDGFWKDGAPGMSPAKSGVRGGAGDRRSQSTSPVKMGGMGSSMGSGMTLDRPTSPTKGRSLGYAIAEEEGDSSMSMSYNEPKAAILAAVVAKQSSRNRSKSSDRGERDEGEDEEAEDKEDTQILLERMRETVEDMKRRRSIVQTPRVGGTPMTAAAPGSVLPSLPIRPPHSLAAGAGTSAAPQVPSSVALATPHHRPSDGGVGVPFRMGSVKKIDFSHITPAATSMRRGKSPVRPLEHMVDVASTSAVQSEMEMEVEKGDDDEPFSLLRPAARDLRTPLASTRKPRSKDALLPRAEAVHEQAMPIIEESFLADVPSDEEIEVPKPKSRGRPKVPQTSKAPEVPAEEQAEEAEPARTESKPTKPASKPRSRTAKSPAPEVAGEASTFAPPIRRGRSKTPQPVQAMEDVEEPEQPKRSIPGKRTRRGTAEPEETLAPPATRRGRSKTSQSAYVEENVEEEVPEPPKRTATTSRARRGTAEPEERVAAAAPARRGRKPTVEPEDVEAPEPEPKESKTPAVKRGRKPKVVSTVAEDEEEAEEVPAPVASQAKRSRSRKAVATADNHDDTDSAQPVASGSKTKSSIPVKAAVKGRKKAVTEQQEDVEEDDEPAPLARGRGVKSNIAPPKASTVTKTPAAATTAASKLAKPRGRPKTPATAPAATSRAASSSTLAVGKSEKENTPGDGSNSVVSDEAEEQSVKVRVSRKTTAAATAATAKSSRIVTKSATKTTATKSASKTKAKVDGDGEQEDEAAVAPSKPRATRIMRARTKTG</sequence>
<feature type="compositionally biased region" description="Basic and acidic residues" evidence="1">
    <location>
        <begin position="748"/>
        <end position="758"/>
    </location>
</feature>
<feature type="compositionally biased region" description="Basic residues" evidence="1">
    <location>
        <begin position="1379"/>
        <end position="1391"/>
    </location>
</feature>
<feature type="compositionally biased region" description="Acidic residues" evidence="1">
    <location>
        <begin position="419"/>
        <end position="471"/>
    </location>
</feature>
<evidence type="ECO:0000313" key="3">
    <source>
        <dbReference type="EMBL" id="KAF5325285.1"/>
    </source>
</evidence>
<evidence type="ECO:0000313" key="4">
    <source>
        <dbReference type="Proteomes" id="UP000567179"/>
    </source>
</evidence>
<dbReference type="SUPFAM" id="SSF49879">
    <property type="entry name" value="SMAD/FHA domain"/>
    <property type="match status" value="1"/>
</dbReference>
<evidence type="ECO:0000256" key="1">
    <source>
        <dbReference type="SAM" id="MobiDB-lite"/>
    </source>
</evidence>
<feature type="compositionally biased region" description="Acidic residues" evidence="1">
    <location>
        <begin position="334"/>
        <end position="365"/>
    </location>
</feature>
<keyword evidence="4" id="KW-1185">Reference proteome</keyword>
<protein>
    <recommendedName>
        <fullName evidence="2">FHA domain-containing protein</fullName>
    </recommendedName>
</protein>
<feature type="compositionally biased region" description="Polar residues" evidence="1">
    <location>
        <begin position="488"/>
        <end position="506"/>
    </location>
</feature>
<dbReference type="Proteomes" id="UP000567179">
    <property type="component" value="Unassembled WGS sequence"/>
</dbReference>
<feature type="compositionally biased region" description="Acidic residues" evidence="1">
    <location>
        <begin position="375"/>
        <end position="386"/>
    </location>
</feature>
<gene>
    <name evidence="3" type="ORF">D9619_010105</name>
</gene>
<feature type="compositionally biased region" description="Low complexity" evidence="1">
    <location>
        <begin position="583"/>
        <end position="601"/>
    </location>
</feature>
<feature type="domain" description="FHA" evidence="2">
    <location>
        <begin position="42"/>
        <end position="90"/>
    </location>
</feature>